<dbReference type="AlphaFoldDB" id="A0A6I3KGT2"/>
<keyword evidence="2" id="KW-1185">Reference proteome</keyword>
<gene>
    <name evidence="1" type="ORF">GIW81_04400</name>
</gene>
<name>A0A6I3KGT2_9HYPH</name>
<evidence type="ECO:0000313" key="1">
    <source>
        <dbReference type="EMBL" id="MTD93573.1"/>
    </source>
</evidence>
<sequence length="68" mass="7677">MIEVVAMVCFISDPNKCKDVHLSFAAESVTPQQCMMYGQMELAKWTEGNPNWTIRKFSCGRSGRFAKA</sequence>
<evidence type="ECO:0000313" key="2">
    <source>
        <dbReference type="Proteomes" id="UP000440694"/>
    </source>
</evidence>
<comment type="caution">
    <text evidence="1">The sequence shown here is derived from an EMBL/GenBank/DDBJ whole genome shotgun (WGS) entry which is preliminary data.</text>
</comment>
<dbReference type="RefSeq" id="WP_154738103.1">
    <property type="nucleotide sequence ID" value="NZ_WMBQ01000001.1"/>
</dbReference>
<protein>
    <submittedName>
        <fullName evidence="1">Uncharacterized protein</fullName>
    </submittedName>
</protein>
<proteinExistence type="predicted"/>
<organism evidence="1 2">
    <name type="scientific">Hyphomicrobium album</name>
    <dbReference type="NCBI Taxonomy" id="2665159"/>
    <lineage>
        <taxon>Bacteria</taxon>
        <taxon>Pseudomonadati</taxon>
        <taxon>Pseudomonadota</taxon>
        <taxon>Alphaproteobacteria</taxon>
        <taxon>Hyphomicrobiales</taxon>
        <taxon>Hyphomicrobiaceae</taxon>
        <taxon>Hyphomicrobium</taxon>
    </lineage>
</organism>
<dbReference type="EMBL" id="WMBQ01000001">
    <property type="protein sequence ID" value="MTD93573.1"/>
    <property type="molecule type" value="Genomic_DNA"/>
</dbReference>
<dbReference type="Proteomes" id="UP000440694">
    <property type="component" value="Unassembled WGS sequence"/>
</dbReference>
<accession>A0A6I3KGT2</accession>
<reference evidence="1 2" key="1">
    <citation type="submission" date="2019-11" db="EMBL/GenBank/DDBJ databases">
        <title>Identification of a novel strain.</title>
        <authorList>
            <person name="Xu Q."/>
            <person name="Wang G."/>
        </authorList>
    </citation>
    <scope>NUCLEOTIDE SEQUENCE [LARGE SCALE GENOMIC DNA]</scope>
    <source>
        <strain evidence="2">xq</strain>
    </source>
</reference>